<keyword evidence="2 6" id="KW-0812">Transmembrane</keyword>
<accession>A0A9P4Y5Q0</accession>
<name>A0A9P4Y5Q0_CRYP1</name>
<dbReference type="Proteomes" id="UP000803844">
    <property type="component" value="Unassembled WGS sequence"/>
</dbReference>
<organism evidence="8 9">
    <name type="scientific">Cryphonectria parasitica (strain ATCC 38755 / EP155)</name>
    <dbReference type="NCBI Taxonomy" id="660469"/>
    <lineage>
        <taxon>Eukaryota</taxon>
        <taxon>Fungi</taxon>
        <taxon>Dikarya</taxon>
        <taxon>Ascomycota</taxon>
        <taxon>Pezizomycotina</taxon>
        <taxon>Sordariomycetes</taxon>
        <taxon>Sordariomycetidae</taxon>
        <taxon>Diaporthales</taxon>
        <taxon>Cryphonectriaceae</taxon>
        <taxon>Cryphonectria-Endothia species complex</taxon>
        <taxon>Cryphonectria</taxon>
    </lineage>
</organism>
<evidence type="ECO:0000256" key="3">
    <source>
        <dbReference type="ARBA" id="ARBA00022989"/>
    </source>
</evidence>
<evidence type="ECO:0000256" key="4">
    <source>
        <dbReference type="ARBA" id="ARBA00023136"/>
    </source>
</evidence>
<comment type="caution">
    <text evidence="8">The sequence shown here is derived from an EMBL/GenBank/DDBJ whole genome shotgun (WGS) entry which is preliminary data.</text>
</comment>
<feature type="non-terminal residue" evidence="8">
    <location>
        <position position="1"/>
    </location>
</feature>
<keyword evidence="9" id="KW-1185">Reference proteome</keyword>
<dbReference type="OrthoDB" id="3897607at2759"/>
<feature type="transmembrane region" description="Helical" evidence="6">
    <location>
        <begin position="43"/>
        <end position="63"/>
    </location>
</feature>
<dbReference type="EMBL" id="MU032346">
    <property type="protein sequence ID" value="KAF3767176.1"/>
    <property type="molecule type" value="Genomic_DNA"/>
</dbReference>
<evidence type="ECO:0000256" key="5">
    <source>
        <dbReference type="ARBA" id="ARBA00038359"/>
    </source>
</evidence>
<evidence type="ECO:0000259" key="7">
    <source>
        <dbReference type="Pfam" id="PF20684"/>
    </source>
</evidence>
<comment type="similarity">
    <text evidence="5">Belongs to the SAT4 family.</text>
</comment>
<dbReference type="InterPro" id="IPR052337">
    <property type="entry name" value="SAT4-like"/>
</dbReference>
<keyword evidence="3 6" id="KW-1133">Transmembrane helix</keyword>
<dbReference type="PANTHER" id="PTHR33048">
    <property type="entry name" value="PTH11-LIKE INTEGRAL MEMBRANE PROTEIN (AFU_ORTHOLOGUE AFUA_5G11245)"/>
    <property type="match status" value="1"/>
</dbReference>
<protein>
    <recommendedName>
        <fullName evidence="7">Rhodopsin domain-containing protein</fullName>
    </recommendedName>
</protein>
<reference evidence="8" key="1">
    <citation type="journal article" date="2020" name="Phytopathology">
        <title>Genome sequence of the chestnut blight fungus Cryphonectria parasitica EP155: A fundamental resource for an archetypical invasive plant pathogen.</title>
        <authorList>
            <person name="Crouch J.A."/>
            <person name="Dawe A."/>
            <person name="Aerts A."/>
            <person name="Barry K."/>
            <person name="Churchill A.C.L."/>
            <person name="Grimwood J."/>
            <person name="Hillman B."/>
            <person name="Milgroom M.G."/>
            <person name="Pangilinan J."/>
            <person name="Smith M."/>
            <person name="Salamov A."/>
            <person name="Schmutz J."/>
            <person name="Yadav J."/>
            <person name="Grigoriev I.V."/>
            <person name="Nuss D."/>
        </authorList>
    </citation>
    <scope>NUCLEOTIDE SEQUENCE</scope>
    <source>
        <strain evidence="8">EP155</strain>
    </source>
</reference>
<feature type="transmembrane region" description="Helical" evidence="6">
    <location>
        <begin position="116"/>
        <end position="138"/>
    </location>
</feature>
<dbReference type="Pfam" id="PF20684">
    <property type="entry name" value="Fung_rhodopsin"/>
    <property type="match status" value="1"/>
</dbReference>
<gene>
    <name evidence="8" type="ORF">M406DRAFT_16824</name>
</gene>
<proteinExistence type="inferred from homology"/>
<feature type="transmembrane region" description="Helical" evidence="6">
    <location>
        <begin position="83"/>
        <end position="109"/>
    </location>
</feature>
<evidence type="ECO:0000256" key="6">
    <source>
        <dbReference type="SAM" id="Phobius"/>
    </source>
</evidence>
<evidence type="ECO:0000313" key="8">
    <source>
        <dbReference type="EMBL" id="KAF3767176.1"/>
    </source>
</evidence>
<dbReference type="PANTHER" id="PTHR33048:SF96">
    <property type="entry name" value="INTEGRAL MEMBRANE PROTEIN"/>
    <property type="match status" value="1"/>
</dbReference>
<feature type="transmembrane region" description="Helical" evidence="6">
    <location>
        <begin position="158"/>
        <end position="186"/>
    </location>
</feature>
<feature type="non-terminal residue" evidence="8">
    <location>
        <position position="259"/>
    </location>
</feature>
<evidence type="ECO:0000313" key="9">
    <source>
        <dbReference type="Proteomes" id="UP000803844"/>
    </source>
</evidence>
<sequence length="259" mass="27923">ITPTGLAADIYGVTLAFSILSTIVLGLRVTARIQSMKFAIEDALMCVGWLINMVHNAVIIYGAHTGLGTPDSGIPGGPTGVTIFLWQCFFLSGYVFIKCSICITLLRIAVNKRHRLILWILIGVSVVSTVFVQLYVLLQCRPIAASWGEVPGTCVTSMITVAITFIISGFNLITDVTTAVLPFIIIKDIQMGKEKKRAVIVVLSLGVLASVATIVRLPYATAYFATSDYMVGMGDIIMWTVVECDTALIAGSLPMVRTL</sequence>
<dbReference type="RefSeq" id="XP_040778137.1">
    <property type="nucleotide sequence ID" value="XM_040915415.1"/>
</dbReference>
<comment type="subcellular location">
    <subcellularLocation>
        <location evidence="1">Membrane</location>
        <topology evidence="1">Multi-pass membrane protein</topology>
    </subcellularLocation>
</comment>
<feature type="domain" description="Rhodopsin" evidence="7">
    <location>
        <begin position="27"/>
        <end position="259"/>
    </location>
</feature>
<feature type="transmembrane region" description="Helical" evidence="6">
    <location>
        <begin position="198"/>
        <end position="216"/>
    </location>
</feature>
<evidence type="ECO:0000256" key="1">
    <source>
        <dbReference type="ARBA" id="ARBA00004141"/>
    </source>
</evidence>
<dbReference type="AlphaFoldDB" id="A0A9P4Y5Q0"/>
<dbReference type="GeneID" id="63832544"/>
<evidence type="ECO:0000256" key="2">
    <source>
        <dbReference type="ARBA" id="ARBA00022692"/>
    </source>
</evidence>
<dbReference type="InterPro" id="IPR049326">
    <property type="entry name" value="Rhodopsin_dom_fungi"/>
</dbReference>
<feature type="transmembrane region" description="Helical" evidence="6">
    <location>
        <begin position="12"/>
        <end position="31"/>
    </location>
</feature>
<dbReference type="GO" id="GO:0016020">
    <property type="term" value="C:membrane"/>
    <property type="evidence" value="ECO:0007669"/>
    <property type="project" value="UniProtKB-SubCell"/>
</dbReference>
<keyword evidence="4 6" id="KW-0472">Membrane</keyword>